<gene>
    <name evidence="1" type="ORF">Krac_6290</name>
</gene>
<accession>D6TYQ5</accession>
<sequence>MKKPRLKELEVLIGNWDWTMSNAWFLDSLETKVVGTASFEWIENAFVLWRFKLGTSDVPESVSVIGYSSPTERFEVSDKQKRA</sequence>
<evidence type="ECO:0000313" key="1">
    <source>
        <dbReference type="EMBL" id="EFH85130.1"/>
    </source>
</evidence>
<name>D6TYQ5_KTERA</name>
<reference evidence="1 2" key="1">
    <citation type="journal article" date="2011" name="Stand. Genomic Sci.">
        <title>Non-contiguous finished genome sequence and contextual data of the filamentous soil bacterium Ktedonobacter racemifer type strain (SOSP1-21).</title>
        <authorList>
            <person name="Chang Y.J."/>
            <person name="Land M."/>
            <person name="Hauser L."/>
            <person name="Chertkov O."/>
            <person name="Del Rio T.G."/>
            <person name="Nolan M."/>
            <person name="Copeland A."/>
            <person name="Tice H."/>
            <person name="Cheng J.F."/>
            <person name="Lucas S."/>
            <person name="Han C."/>
            <person name="Goodwin L."/>
            <person name="Pitluck S."/>
            <person name="Ivanova N."/>
            <person name="Ovchinikova G."/>
            <person name="Pati A."/>
            <person name="Chen A."/>
            <person name="Palaniappan K."/>
            <person name="Mavromatis K."/>
            <person name="Liolios K."/>
            <person name="Brettin T."/>
            <person name="Fiebig A."/>
            <person name="Rohde M."/>
            <person name="Abt B."/>
            <person name="Goker M."/>
            <person name="Detter J.C."/>
            <person name="Woyke T."/>
            <person name="Bristow J."/>
            <person name="Eisen J.A."/>
            <person name="Markowitz V."/>
            <person name="Hugenholtz P."/>
            <person name="Kyrpides N.C."/>
            <person name="Klenk H.P."/>
            <person name="Lapidus A."/>
        </authorList>
    </citation>
    <scope>NUCLEOTIDE SEQUENCE [LARGE SCALE GENOMIC DNA]</scope>
    <source>
        <strain evidence="2">DSM 44963</strain>
    </source>
</reference>
<dbReference type="OrthoDB" id="8481162at2"/>
<dbReference type="AlphaFoldDB" id="D6TYQ5"/>
<dbReference type="Proteomes" id="UP000004508">
    <property type="component" value="Unassembled WGS sequence"/>
</dbReference>
<keyword evidence="2" id="KW-1185">Reference proteome</keyword>
<proteinExistence type="predicted"/>
<protein>
    <submittedName>
        <fullName evidence="1">Uncharacterized protein</fullName>
    </submittedName>
</protein>
<dbReference type="RefSeq" id="WP_007917176.1">
    <property type="nucleotide sequence ID" value="NZ_ADVG01000003.1"/>
</dbReference>
<dbReference type="EMBL" id="ADVG01000003">
    <property type="protein sequence ID" value="EFH85130.1"/>
    <property type="molecule type" value="Genomic_DNA"/>
</dbReference>
<comment type="caution">
    <text evidence="1">The sequence shown here is derived from an EMBL/GenBank/DDBJ whole genome shotgun (WGS) entry which is preliminary data.</text>
</comment>
<organism evidence="1 2">
    <name type="scientific">Ktedonobacter racemifer DSM 44963</name>
    <dbReference type="NCBI Taxonomy" id="485913"/>
    <lineage>
        <taxon>Bacteria</taxon>
        <taxon>Bacillati</taxon>
        <taxon>Chloroflexota</taxon>
        <taxon>Ktedonobacteria</taxon>
        <taxon>Ktedonobacterales</taxon>
        <taxon>Ktedonobacteraceae</taxon>
        <taxon>Ktedonobacter</taxon>
    </lineage>
</organism>
<dbReference type="InParanoid" id="D6TYQ5"/>
<evidence type="ECO:0000313" key="2">
    <source>
        <dbReference type="Proteomes" id="UP000004508"/>
    </source>
</evidence>